<evidence type="ECO:0000313" key="3">
    <source>
        <dbReference type="EMBL" id="SNT23538.1"/>
    </source>
</evidence>
<dbReference type="PANTHER" id="PTHR35562">
    <property type="entry name" value="DNA ENDONUCLEASE SMRA-RELATED"/>
    <property type="match status" value="1"/>
</dbReference>
<dbReference type="AlphaFoldDB" id="A0A239L0U3"/>
<gene>
    <name evidence="3" type="ORF">SAMN05421757_108153</name>
</gene>
<keyword evidence="4" id="KW-1185">Reference proteome</keyword>
<dbReference type="EMBL" id="FZOY01000008">
    <property type="protein sequence ID" value="SNT23538.1"/>
    <property type="molecule type" value="Genomic_DNA"/>
</dbReference>
<evidence type="ECO:0000313" key="4">
    <source>
        <dbReference type="Proteomes" id="UP000198426"/>
    </source>
</evidence>
<dbReference type="PROSITE" id="PS50828">
    <property type="entry name" value="SMR"/>
    <property type="match status" value="1"/>
</dbReference>
<sequence>MSSKRPPRRLSEDDIAIWRNVARSATPMHPRAKAVTPEGAKPEPAQPEPLPRSPAIPEFRVGEAARYDHSKGHNLTPTLSARLAAEPLRMDHKTFNRMKRGKLRPERKIDLHGMTLARAHPALSRFIISAQADGCRLVLVVTGKGSTQRPDDDGPIPTPRGILRTQVPQWLRMAPLGALVLQVSQAHASHGGSGAYYVYLSRRR</sequence>
<dbReference type="Pfam" id="PF01713">
    <property type="entry name" value="Smr"/>
    <property type="match status" value="1"/>
</dbReference>
<dbReference type="Gene3D" id="3.30.1370.110">
    <property type="match status" value="1"/>
</dbReference>
<dbReference type="PANTHER" id="PTHR35562:SF2">
    <property type="entry name" value="DNA ENDONUCLEASE SMRA-RELATED"/>
    <property type="match status" value="1"/>
</dbReference>
<evidence type="ECO:0000256" key="1">
    <source>
        <dbReference type="SAM" id="MobiDB-lite"/>
    </source>
</evidence>
<dbReference type="GO" id="GO:0004519">
    <property type="term" value="F:endonuclease activity"/>
    <property type="evidence" value="ECO:0007669"/>
    <property type="project" value="UniProtKB-KW"/>
</dbReference>
<dbReference type="InterPro" id="IPR002625">
    <property type="entry name" value="Smr_dom"/>
</dbReference>
<accession>A0A239L0U3</accession>
<keyword evidence="3" id="KW-0255">Endonuclease</keyword>
<name>A0A239L0U3_9RHOB</name>
<keyword evidence="3" id="KW-0378">Hydrolase</keyword>
<dbReference type="InterPro" id="IPR036063">
    <property type="entry name" value="Smr_dom_sf"/>
</dbReference>
<dbReference type="OrthoDB" id="7165597at2"/>
<keyword evidence="3" id="KW-0540">Nuclease</keyword>
<reference evidence="3 4" key="1">
    <citation type="submission" date="2017-06" db="EMBL/GenBank/DDBJ databases">
        <authorList>
            <person name="Kim H.J."/>
            <person name="Triplett B.A."/>
        </authorList>
    </citation>
    <scope>NUCLEOTIDE SEQUENCE [LARGE SCALE GENOMIC DNA]</scope>
    <source>
        <strain evidence="3 4">DSM 29339</strain>
    </source>
</reference>
<evidence type="ECO:0000259" key="2">
    <source>
        <dbReference type="PROSITE" id="PS50828"/>
    </source>
</evidence>
<organism evidence="3 4">
    <name type="scientific">Tropicimonas sediminicola</name>
    <dbReference type="NCBI Taxonomy" id="1031541"/>
    <lineage>
        <taxon>Bacteria</taxon>
        <taxon>Pseudomonadati</taxon>
        <taxon>Pseudomonadota</taxon>
        <taxon>Alphaproteobacteria</taxon>
        <taxon>Rhodobacterales</taxon>
        <taxon>Roseobacteraceae</taxon>
        <taxon>Tropicimonas</taxon>
    </lineage>
</organism>
<protein>
    <submittedName>
        <fullName evidence="3">DNA-nicking endonuclease, Smr domain</fullName>
    </submittedName>
</protein>
<feature type="region of interest" description="Disordered" evidence="1">
    <location>
        <begin position="22"/>
        <end position="54"/>
    </location>
</feature>
<dbReference type="SMART" id="SM00463">
    <property type="entry name" value="SMR"/>
    <property type="match status" value="1"/>
</dbReference>
<dbReference type="SUPFAM" id="SSF160443">
    <property type="entry name" value="SMR domain-like"/>
    <property type="match status" value="1"/>
</dbReference>
<dbReference type="RefSeq" id="WP_089234648.1">
    <property type="nucleotide sequence ID" value="NZ_FZOY01000008.1"/>
</dbReference>
<feature type="domain" description="Smr" evidence="2">
    <location>
        <begin position="109"/>
        <end position="201"/>
    </location>
</feature>
<feature type="compositionally biased region" description="Pro residues" evidence="1">
    <location>
        <begin position="44"/>
        <end position="54"/>
    </location>
</feature>
<proteinExistence type="predicted"/>
<dbReference type="Proteomes" id="UP000198426">
    <property type="component" value="Unassembled WGS sequence"/>
</dbReference>